<dbReference type="InterPro" id="IPR036097">
    <property type="entry name" value="HisK_dim/P_sf"/>
</dbReference>
<feature type="transmembrane region" description="Helical" evidence="17">
    <location>
        <begin position="7"/>
        <end position="26"/>
    </location>
</feature>
<dbReference type="PIRSF" id="PIRSF036431">
    <property type="entry name" value="STHK_DctB"/>
    <property type="match status" value="1"/>
</dbReference>
<evidence type="ECO:0000259" key="18">
    <source>
        <dbReference type="PROSITE" id="PS50109"/>
    </source>
</evidence>
<dbReference type="InterPro" id="IPR029151">
    <property type="entry name" value="Sensor-like_sf"/>
</dbReference>
<evidence type="ECO:0000256" key="11">
    <source>
        <dbReference type="ARBA" id="ARBA00022840"/>
    </source>
</evidence>
<dbReference type="FunFam" id="3.30.450.20:FF:000127">
    <property type="entry name" value="C4-dicarboxylate transport sensor protein"/>
    <property type="match status" value="1"/>
</dbReference>
<dbReference type="InterPro" id="IPR003661">
    <property type="entry name" value="HisK_dim/P_dom"/>
</dbReference>
<dbReference type="InterPro" id="IPR005467">
    <property type="entry name" value="His_kinase_dom"/>
</dbReference>
<keyword evidence="4" id="KW-1003">Cell membrane</keyword>
<accession>F9RZB9</accession>
<dbReference type="PANTHER" id="PTHR43065:SF46">
    <property type="entry name" value="C4-DICARBOXYLATE TRANSPORT SENSOR PROTEIN DCTB"/>
    <property type="match status" value="1"/>
</dbReference>
<evidence type="ECO:0000256" key="17">
    <source>
        <dbReference type="SAM" id="Phobius"/>
    </source>
</evidence>
<dbReference type="InterPro" id="IPR036890">
    <property type="entry name" value="HATPase_C_sf"/>
</dbReference>
<keyword evidence="14 17" id="KW-0472">Membrane</keyword>
<dbReference type="GO" id="GO:0000155">
    <property type="term" value="F:phosphorelay sensor kinase activity"/>
    <property type="evidence" value="ECO:0007669"/>
    <property type="project" value="InterPro"/>
</dbReference>
<comment type="caution">
    <text evidence="19">The sequence shown here is derived from an EMBL/GenBank/DDBJ whole genome shotgun (WGS) entry which is preliminary data.</text>
</comment>
<dbReference type="Gene3D" id="1.10.287.130">
    <property type="match status" value="1"/>
</dbReference>
<dbReference type="Gene3D" id="3.30.565.10">
    <property type="entry name" value="Histidine kinase-like ATPase, C-terminal domain"/>
    <property type="match status" value="1"/>
</dbReference>
<evidence type="ECO:0000256" key="2">
    <source>
        <dbReference type="ARBA" id="ARBA00004429"/>
    </source>
</evidence>
<comment type="subcellular location">
    <subcellularLocation>
        <location evidence="2">Cell inner membrane</location>
        <topology evidence="2">Multi-pass membrane protein</topology>
    </subcellularLocation>
</comment>
<evidence type="ECO:0000256" key="7">
    <source>
        <dbReference type="ARBA" id="ARBA00022679"/>
    </source>
</evidence>
<evidence type="ECO:0000256" key="5">
    <source>
        <dbReference type="ARBA" id="ARBA00022519"/>
    </source>
</evidence>
<sequence>MAIRRVNLYILVLYFLCLVLGGRWIWNLNYQAQLAQHQAQLDRFASHINTKLDKYTHLPQLLAQDTEIISALMRPDNSAQIDITNRYLAQVNTVISAADSYLLDAQGTTLAASNWNLSHSFVGRNFAWRPYFSQAIQGNRSEYFALGSTSGQRGYYYSYPVVYAAEIIGVIVIKMDLTAIEANWNSEQNYFVATDRDQVIFMSSNPSWLFHSLSDIAPPTRQQILQSRRYLDSDLPSLGLSGDFALGHSELYDAAKGGGQGDYIVSSRQLDDVELKIRVLTPKRTVLWSTLSFLLILTLLFTIALLSLQLVHQQQQRKRQFEQLQLEAKQKLEFLVMERTAELHAENHEREKTEQALRQTQNELIQAAKLAVLGQMSASISHELNNPLAAIRSFSDNGQRFLAKQQYERVEENLRRISALTVRMAKISEQLKSFARKSDSGERQMLSLTPLIEAALALIHPQLKANQVMVDVQLSAHPIHVEVNPIQLEQVLINLLSNAIQAIESLAERNIALSIETLNDLVLIHIDDNGDGIDEQIKNRLFEPFYTTKKMGLVWACLSHNKLCMPWRGISQPHLPLSVVHVLP</sequence>
<dbReference type="GO" id="GO:0005886">
    <property type="term" value="C:plasma membrane"/>
    <property type="evidence" value="ECO:0007669"/>
    <property type="project" value="UniProtKB-SubCell"/>
</dbReference>
<evidence type="ECO:0000313" key="19">
    <source>
        <dbReference type="EMBL" id="EGU45521.1"/>
    </source>
</evidence>
<dbReference type="Proteomes" id="UP000004605">
    <property type="component" value="Unassembled WGS sequence"/>
</dbReference>
<dbReference type="Gene3D" id="3.30.450.20">
    <property type="entry name" value="PAS domain"/>
    <property type="match status" value="2"/>
</dbReference>
<evidence type="ECO:0000256" key="8">
    <source>
        <dbReference type="ARBA" id="ARBA00022692"/>
    </source>
</evidence>
<dbReference type="EMBL" id="AFWF01000054">
    <property type="protein sequence ID" value="EGU45521.1"/>
    <property type="molecule type" value="Genomic_DNA"/>
</dbReference>
<dbReference type="SMART" id="SM00387">
    <property type="entry name" value="HATPase_c"/>
    <property type="match status" value="1"/>
</dbReference>
<dbReference type="SUPFAM" id="SSF103190">
    <property type="entry name" value="Sensory domain-like"/>
    <property type="match status" value="1"/>
</dbReference>
<reference evidence="19 20" key="1">
    <citation type="journal article" date="2012" name="Int. J. Syst. Evol. Microbiol.">
        <title>Vibrio caribbeanicus sp. nov., isolated from the marine sponge Scleritoderma cyanea.</title>
        <authorList>
            <person name="Hoffmann M."/>
            <person name="Monday S.R."/>
            <person name="Allard M.W."/>
            <person name="Strain E.A."/>
            <person name="Whittaker P."/>
            <person name="Naum M."/>
            <person name="McCarthy P.J."/>
            <person name="Lopez J.V."/>
            <person name="Fischer M."/>
            <person name="Brown E.W."/>
        </authorList>
    </citation>
    <scope>NUCLEOTIDE SEQUENCE [LARGE SCALE GENOMIC DNA]</scope>
    <source>
        <strain evidence="19 20">ATCC 700023</strain>
    </source>
</reference>
<feature type="coiled-coil region" evidence="16">
    <location>
        <begin position="343"/>
        <end position="370"/>
    </location>
</feature>
<keyword evidence="8 17" id="KW-0812">Transmembrane</keyword>
<proteinExistence type="predicted"/>
<dbReference type="AlphaFoldDB" id="F9RZB9"/>
<dbReference type="CDD" id="cd12914">
    <property type="entry name" value="PDC1_DGC_like"/>
    <property type="match status" value="1"/>
</dbReference>
<protein>
    <recommendedName>
        <fullName evidence="15">C4-dicarboxylate transport sensor protein DctB</fullName>
        <ecNumber evidence="3">2.7.13.3</ecNumber>
    </recommendedName>
</protein>
<feature type="domain" description="Histidine kinase" evidence="18">
    <location>
        <begin position="379"/>
        <end position="553"/>
    </location>
</feature>
<dbReference type="InterPro" id="IPR017055">
    <property type="entry name" value="Sig_transdc_His_kinase_DctB"/>
</dbReference>
<keyword evidence="12 17" id="KW-1133">Transmembrane helix</keyword>
<dbReference type="Pfam" id="PF02743">
    <property type="entry name" value="dCache_1"/>
    <property type="match status" value="1"/>
</dbReference>
<organism evidence="19 20">
    <name type="scientific">Vibrio ichthyoenteri ATCC 700023</name>
    <dbReference type="NCBI Taxonomy" id="870968"/>
    <lineage>
        <taxon>Bacteria</taxon>
        <taxon>Pseudomonadati</taxon>
        <taxon>Pseudomonadota</taxon>
        <taxon>Gammaproteobacteria</taxon>
        <taxon>Vibrionales</taxon>
        <taxon>Vibrionaceae</taxon>
        <taxon>Vibrio</taxon>
    </lineage>
</organism>
<gene>
    <name evidence="19" type="ORF">VII00023_06732</name>
</gene>
<keyword evidence="9" id="KW-0547">Nucleotide-binding</keyword>
<keyword evidence="16" id="KW-0175">Coiled coil</keyword>
<comment type="catalytic activity">
    <reaction evidence="1">
        <text>ATP + protein L-histidine = ADP + protein N-phospho-L-histidine.</text>
        <dbReference type="EC" id="2.7.13.3"/>
    </reaction>
</comment>
<dbReference type="Pfam" id="PF00512">
    <property type="entry name" value="HisKA"/>
    <property type="match status" value="1"/>
</dbReference>
<keyword evidence="11" id="KW-0067">ATP-binding</keyword>
<dbReference type="GO" id="GO:0005524">
    <property type="term" value="F:ATP binding"/>
    <property type="evidence" value="ECO:0007669"/>
    <property type="project" value="UniProtKB-KW"/>
</dbReference>
<feature type="transmembrane region" description="Helical" evidence="17">
    <location>
        <begin position="286"/>
        <end position="311"/>
    </location>
</feature>
<keyword evidence="20" id="KW-1185">Reference proteome</keyword>
<dbReference type="EC" id="2.7.13.3" evidence="3"/>
<dbReference type="PROSITE" id="PS50109">
    <property type="entry name" value="HIS_KIN"/>
    <property type="match status" value="1"/>
</dbReference>
<dbReference type="SMART" id="SM00388">
    <property type="entry name" value="HisKA"/>
    <property type="match status" value="1"/>
</dbReference>
<dbReference type="CDD" id="cd00082">
    <property type="entry name" value="HisKA"/>
    <property type="match status" value="1"/>
</dbReference>
<keyword evidence="5" id="KW-0997">Cell inner membrane</keyword>
<name>F9RZB9_9VIBR</name>
<evidence type="ECO:0000256" key="3">
    <source>
        <dbReference type="ARBA" id="ARBA00012438"/>
    </source>
</evidence>
<dbReference type="FunFam" id="1.10.287.130:FF:000049">
    <property type="entry name" value="C4-dicarboxylate transport sensor protein DctB"/>
    <property type="match status" value="1"/>
</dbReference>
<evidence type="ECO:0000256" key="14">
    <source>
        <dbReference type="ARBA" id="ARBA00023136"/>
    </source>
</evidence>
<evidence type="ECO:0000256" key="16">
    <source>
        <dbReference type="SAM" id="Coils"/>
    </source>
</evidence>
<evidence type="ECO:0000256" key="9">
    <source>
        <dbReference type="ARBA" id="ARBA00022741"/>
    </source>
</evidence>
<dbReference type="Pfam" id="PF02518">
    <property type="entry name" value="HATPase_c"/>
    <property type="match status" value="1"/>
</dbReference>
<keyword evidence="7" id="KW-0808">Transferase</keyword>
<keyword evidence="13" id="KW-0902">Two-component regulatory system</keyword>
<evidence type="ECO:0000256" key="1">
    <source>
        <dbReference type="ARBA" id="ARBA00000085"/>
    </source>
</evidence>
<evidence type="ECO:0000256" key="13">
    <source>
        <dbReference type="ARBA" id="ARBA00023012"/>
    </source>
</evidence>
<evidence type="ECO:0000313" key="20">
    <source>
        <dbReference type="Proteomes" id="UP000004605"/>
    </source>
</evidence>
<dbReference type="PANTHER" id="PTHR43065">
    <property type="entry name" value="SENSOR HISTIDINE KINASE"/>
    <property type="match status" value="1"/>
</dbReference>
<dbReference type="InterPro" id="IPR033479">
    <property type="entry name" value="dCache_1"/>
</dbReference>
<evidence type="ECO:0000256" key="6">
    <source>
        <dbReference type="ARBA" id="ARBA00022553"/>
    </source>
</evidence>
<dbReference type="SUPFAM" id="SSF55874">
    <property type="entry name" value="ATPase domain of HSP90 chaperone/DNA topoisomerase II/histidine kinase"/>
    <property type="match status" value="1"/>
</dbReference>
<dbReference type="InterPro" id="IPR003594">
    <property type="entry name" value="HATPase_dom"/>
</dbReference>
<dbReference type="SUPFAM" id="SSF47384">
    <property type="entry name" value="Homodimeric domain of signal transducing histidine kinase"/>
    <property type="match status" value="1"/>
</dbReference>
<evidence type="ECO:0000256" key="10">
    <source>
        <dbReference type="ARBA" id="ARBA00022777"/>
    </source>
</evidence>
<keyword evidence="10 19" id="KW-0418">Kinase</keyword>
<evidence type="ECO:0000256" key="15">
    <source>
        <dbReference type="ARBA" id="ARBA00073143"/>
    </source>
</evidence>
<evidence type="ECO:0000256" key="12">
    <source>
        <dbReference type="ARBA" id="ARBA00022989"/>
    </source>
</evidence>
<keyword evidence="6" id="KW-0597">Phosphoprotein</keyword>
<evidence type="ECO:0000256" key="4">
    <source>
        <dbReference type="ARBA" id="ARBA00022475"/>
    </source>
</evidence>